<name>A0ABV9PNX2_9ACTN</name>
<dbReference type="PANTHER" id="PTHR43244">
    <property type="match status" value="1"/>
</dbReference>
<dbReference type="InterPro" id="IPR036661">
    <property type="entry name" value="Luciferase-like_sf"/>
</dbReference>
<dbReference type="InterPro" id="IPR050564">
    <property type="entry name" value="F420-G6PD/mer"/>
</dbReference>
<evidence type="ECO:0000259" key="2">
    <source>
        <dbReference type="Pfam" id="PF00296"/>
    </source>
</evidence>
<dbReference type="Gene3D" id="3.20.20.30">
    <property type="entry name" value="Luciferase-like domain"/>
    <property type="match status" value="1"/>
</dbReference>
<sequence length="326" mass="35596">MTDYGFHASHEQISPGQLLEDVQRAERAGFRMAMCSDHFAPWSAAQGESGFSWAWLGAALATTALRFGTVCAPGQRYHPAVVAQAAATLAQMFPDRFWLALGTGQNMNEHITGDKWVDKSTRQARLEECVDVIRRLHRGEEVTHHGLVEVDHARIYSLPESPPTLLGPALTPATAERAAGWADGLITINQGLDETDRVLRAYRDAGGSGPTAVQIHLSIAPTLEQARGIAREQWQNHALDDPLPADLATPEEFDAAGRYVPDDKIAEGVIVTDSVPELVSRLRQYEDLGVDEIYLHHVAADQGPFLKLAEQELLPALHRPGPPSST</sequence>
<proteinExistence type="predicted"/>
<dbReference type="SUPFAM" id="SSF51679">
    <property type="entry name" value="Bacterial luciferase-like"/>
    <property type="match status" value="1"/>
</dbReference>
<dbReference type="PANTHER" id="PTHR43244:SF1">
    <property type="entry name" value="5,10-METHYLENETETRAHYDROMETHANOPTERIN REDUCTASE"/>
    <property type="match status" value="1"/>
</dbReference>
<dbReference type="Pfam" id="PF00296">
    <property type="entry name" value="Bac_luciferase"/>
    <property type="match status" value="1"/>
</dbReference>
<dbReference type="Proteomes" id="UP001595836">
    <property type="component" value="Unassembled WGS sequence"/>
</dbReference>
<gene>
    <name evidence="3" type="ORF">ACFO7U_05215</name>
</gene>
<keyword evidence="4" id="KW-1185">Reference proteome</keyword>
<dbReference type="InterPro" id="IPR023907">
    <property type="entry name" value="Non-F420_Flavin_OxRdtase"/>
</dbReference>
<evidence type="ECO:0000256" key="1">
    <source>
        <dbReference type="ARBA" id="ARBA00023002"/>
    </source>
</evidence>
<dbReference type="EMBL" id="JBHSHP010000015">
    <property type="protein sequence ID" value="MFC4754179.1"/>
    <property type="molecule type" value="Genomic_DNA"/>
</dbReference>
<accession>A0ABV9PNX2</accession>
<keyword evidence="1 3" id="KW-0560">Oxidoreductase</keyword>
<dbReference type="GO" id="GO:0016491">
    <property type="term" value="F:oxidoreductase activity"/>
    <property type="evidence" value="ECO:0007669"/>
    <property type="project" value="UniProtKB-KW"/>
</dbReference>
<evidence type="ECO:0000313" key="3">
    <source>
        <dbReference type="EMBL" id="MFC4754179.1"/>
    </source>
</evidence>
<dbReference type="RefSeq" id="WP_344994351.1">
    <property type="nucleotide sequence ID" value="NZ_BAABCD010000042.1"/>
</dbReference>
<protein>
    <submittedName>
        <fullName evidence="3">TIGR03885 family FMN-dependent LLM class oxidoreductase</fullName>
        <ecNumber evidence="3">1.-.-.-</ecNumber>
    </submittedName>
</protein>
<dbReference type="InterPro" id="IPR011251">
    <property type="entry name" value="Luciferase-like_dom"/>
</dbReference>
<organism evidence="3 4">
    <name type="scientific">Dietzia aurantiaca</name>
    <dbReference type="NCBI Taxonomy" id="983873"/>
    <lineage>
        <taxon>Bacteria</taxon>
        <taxon>Bacillati</taxon>
        <taxon>Actinomycetota</taxon>
        <taxon>Actinomycetes</taxon>
        <taxon>Mycobacteriales</taxon>
        <taxon>Dietziaceae</taxon>
        <taxon>Dietzia</taxon>
    </lineage>
</organism>
<dbReference type="NCBIfam" id="TIGR03885">
    <property type="entry name" value="flavin_revert"/>
    <property type="match status" value="1"/>
</dbReference>
<dbReference type="EC" id="1.-.-.-" evidence="3"/>
<comment type="caution">
    <text evidence="3">The sequence shown here is derived from an EMBL/GenBank/DDBJ whole genome shotgun (WGS) entry which is preliminary data.</text>
</comment>
<dbReference type="NCBIfam" id="TIGR03557">
    <property type="entry name" value="F420_G6P_family"/>
    <property type="match status" value="1"/>
</dbReference>
<evidence type="ECO:0000313" key="4">
    <source>
        <dbReference type="Proteomes" id="UP001595836"/>
    </source>
</evidence>
<feature type="domain" description="Luciferase-like" evidence="2">
    <location>
        <begin position="10"/>
        <end position="292"/>
    </location>
</feature>
<dbReference type="InterPro" id="IPR019945">
    <property type="entry name" value="F420_G6P_DH-rel"/>
</dbReference>
<reference evidence="4" key="1">
    <citation type="journal article" date="2019" name="Int. J. Syst. Evol. Microbiol.">
        <title>The Global Catalogue of Microorganisms (GCM) 10K type strain sequencing project: providing services to taxonomists for standard genome sequencing and annotation.</title>
        <authorList>
            <consortium name="The Broad Institute Genomics Platform"/>
            <consortium name="The Broad Institute Genome Sequencing Center for Infectious Disease"/>
            <person name="Wu L."/>
            <person name="Ma J."/>
        </authorList>
    </citation>
    <scope>NUCLEOTIDE SEQUENCE [LARGE SCALE GENOMIC DNA]</scope>
    <source>
        <strain evidence="4">JCM 11882</strain>
    </source>
</reference>